<dbReference type="EMBL" id="JAGGJQ010000005">
    <property type="protein sequence ID" value="MBP1840150.1"/>
    <property type="molecule type" value="Genomic_DNA"/>
</dbReference>
<comment type="caution">
    <text evidence="1">The sequence shown here is derived from an EMBL/GenBank/DDBJ whole genome shotgun (WGS) entry which is preliminary data.</text>
</comment>
<evidence type="ECO:0000313" key="4">
    <source>
        <dbReference type="Proteomes" id="UP001231587"/>
    </source>
</evidence>
<dbReference type="Gene3D" id="1.20.120.520">
    <property type="entry name" value="nmb1532 protein domain like"/>
    <property type="match status" value="1"/>
</dbReference>
<sequence length="154" mass="18251">MTILKPLKRHKALQPLSREHHQGLLLSWKIRTGFKKKILPERMKVYAYWFYKTHLAAHFSMEETHIFPLLGAGHTLCQQAILKHKRLVSLFANQSNSDKNLTEIADTLEQHIRFEERTLFPEIQKVATEAQMKQIENIHDETDFQDNISDEFWK</sequence>
<protein>
    <submittedName>
        <fullName evidence="1">Iron-sulfur cluster repair protein YtfE (RIC family)</fullName>
    </submittedName>
</protein>
<dbReference type="Proteomes" id="UP001231587">
    <property type="component" value="Unassembled WGS sequence"/>
</dbReference>
<dbReference type="EMBL" id="JAUSUU010000006">
    <property type="protein sequence ID" value="MDQ0335750.1"/>
    <property type="molecule type" value="Genomic_DNA"/>
</dbReference>
<evidence type="ECO:0000313" key="2">
    <source>
        <dbReference type="EMBL" id="MDQ0335750.1"/>
    </source>
</evidence>
<evidence type="ECO:0000313" key="1">
    <source>
        <dbReference type="EMBL" id="MBP1840150.1"/>
    </source>
</evidence>
<organism evidence="1 3">
    <name type="scientific">Formosa algae</name>
    <dbReference type="NCBI Taxonomy" id="225843"/>
    <lineage>
        <taxon>Bacteria</taxon>
        <taxon>Pseudomonadati</taxon>
        <taxon>Bacteroidota</taxon>
        <taxon>Flavobacteriia</taxon>
        <taxon>Flavobacteriales</taxon>
        <taxon>Flavobacteriaceae</taxon>
        <taxon>Formosa</taxon>
    </lineage>
</organism>
<dbReference type="Proteomes" id="UP001138672">
    <property type="component" value="Unassembled WGS sequence"/>
</dbReference>
<reference evidence="1" key="1">
    <citation type="submission" date="2021-03" db="EMBL/GenBank/DDBJ databases">
        <title>Genomic Encyclopedia of Type Strains, Phase IV (KMG-IV): sequencing the most valuable type-strain genomes for metagenomic binning, comparative biology and taxonomic classification.</title>
        <authorList>
            <person name="Goeker M."/>
        </authorList>
    </citation>
    <scope>NUCLEOTIDE SEQUENCE</scope>
    <source>
        <strain evidence="1">DSM 15523</strain>
        <strain evidence="2 4">DSM 16476</strain>
    </source>
</reference>
<dbReference type="AlphaFoldDB" id="A0A9X0YJ99"/>
<dbReference type="OrthoDB" id="9793254at2"/>
<keyword evidence="4" id="KW-1185">Reference proteome</keyword>
<name>A0A9X0YJ99_9FLAO</name>
<proteinExistence type="predicted"/>
<gene>
    <name evidence="1" type="ORF">J2Z56_002077</name>
    <name evidence="2" type="ORF">J2Z57_002201</name>
</gene>
<evidence type="ECO:0000313" key="3">
    <source>
        <dbReference type="Proteomes" id="UP001138672"/>
    </source>
</evidence>
<accession>A0A9X0YJ99</accession>
<dbReference type="RefSeq" id="WP_057782228.1">
    <property type="nucleotide sequence ID" value="NZ_JAGGJQ010000005.1"/>
</dbReference>